<accession>A0ABU5N419</accession>
<gene>
    <name evidence="2" type="ORF">R2Q92_03040</name>
</gene>
<evidence type="ECO:0000313" key="3">
    <source>
        <dbReference type="Proteomes" id="UP001291912"/>
    </source>
</evidence>
<keyword evidence="3" id="KW-1185">Reference proteome</keyword>
<comment type="caution">
    <text evidence="2">The sequence shown here is derived from an EMBL/GenBank/DDBJ whole genome shotgun (WGS) entry which is preliminary data.</text>
</comment>
<dbReference type="RefSeq" id="WP_194423481.1">
    <property type="nucleotide sequence ID" value="NZ_BAAAPT010000001.1"/>
</dbReference>
<keyword evidence="1" id="KW-0812">Transmembrane</keyword>
<organism evidence="2 3">
    <name type="scientific">Microbacterium aquimaris</name>
    <dbReference type="NCBI Taxonomy" id="459816"/>
    <lineage>
        <taxon>Bacteria</taxon>
        <taxon>Bacillati</taxon>
        <taxon>Actinomycetota</taxon>
        <taxon>Actinomycetes</taxon>
        <taxon>Micrococcales</taxon>
        <taxon>Microbacteriaceae</taxon>
        <taxon>Microbacterium</taxon>
    </lineage>
</organism>
<proteinExistence type="predicted"/>
<sequence>MSTDAAGGTRRLGFGAVFAIVVAILAVLATTGAVVSVAQGPRVTDVAVDPEAAVDASGTRLIFTTTQSLQEVDASQVTVTPDVPFAVDTSGRSVGVRFTLPLWDETEYTVTIDGVTGLGGGPSATLSETFTTPAIDLYLLQRGGENGDSVFVTDLGGEQAIPVFTHPAIEDFRVTADHLVISVRDEQDRSQLIVTDHDGENERTLALPGEGTIANLQSADRGDRIGYTYTDDAVGTEGALESALFTASVDDSAADDEPVQVVVEGSDPRVDSWSFVPDTDSVLFVGFDSALTLTGPTGENPASFGLANTIAGITPGTSEAIIDRPEGWVILDLSTGDETDLVQTSDEIGTLNDVEPIPGGGTLRTLSLRDASGQPIATTVATVDADGAADIVMDVPNGDAVLQTCVSPSGRYAAVLVAPDVVSNRYDGYLLPLPDRVETHILALDDADEIVALSGFDASWCRLPPG</sequence>
<evidence type="ECO:0000313" key="2">
    <source>
        <dbReference type="EMBL" id="MDZ8160795.1"/>
    </source>
</evidence>
<protein>
    <recommendedName>
        <fullName evidence="4">SbsA Ig-like domain-containing protein</fullName>
    </recommendedName>
</protein>
<keyword evidence="1" id="KW-1133">Transmembrane helix</keyword>
<feature type="transmembrane region" description="Helical" evidence="1">
    <location>
        <begin position="12"/>
        <end position="35"/>
    </location>
</feature>
<dbReference type="Proteomes" id="UP001291912">
    <property type="component" value="Unassembled WGS sequence"/>
</dbReference>
<keyword evidence="1" id="KW-0472">Membrane</keyword>
<dbReference type="EMBL" id="JAWJYN010000001">
    <property type="protein sequence ID" value="MDZ8160795.1"/>
    <property type="molecule type" value="Genomic_DNA"/>
</dbReference>
<evidence type="ECO:0008006" key="4">
    <source>
        <dbReference type="Google" id="ProtNLM"/>
    </source>
</evidence>
<evidence type="ECO:0000256" key="1">
    <source>
        <dbReference type="SAM" id="Phobius"/>
    </source>
</evidence>
<name>A0ABU5N419_9MICO</name>
<reference evidence="2 3" key="1">
    <citation type="submission" date="2023-10" db="EMBL/GenBank/DDBJ databases">
        <title>Microbacterium xanthum sp. nov., isolated from seaweed.</title>
        <authorList>
            <person name="Lee S.D."/>
        </authorList>
    </citation>
    <scope>NUCLEOTIDE SEQUENCE [LARGE SCALE GENOMIC DNA]</scope>
    <source>
        <strain evidence="2 3">KCTC 19124</strain>
    </source>
</reference>